<feature type="domain" description="WCX" evidence="3">
    <location>
        <begin position="248"/>
        <end position="320"/>
    </location>
</feature>
<dbReference type="Pfam" id="PF19187">
    <property type="entry name" value="HTH_PafC"/>
    <property type="match status" value="1"/>
</dbReference>
<keyword evidence="4" id="KW-0647">Proteasome</keyword>
<evidence type="ECO:0000259" key="1">
    <source>
        <dbReference type="Pfam" id="PF13280"/>
    </source>
</evidence>
<comment type="caution">
    <text evidence="4">The sequence shown here is derived from an EMBL/GenBank/DDBJ whole genome shotgun (WGS) entry which is preliminary data.</text>
</comment>
<evidence type="ECO:0000259" key="3">
    <source>
        <dbReference type="Pfam" id="PF25583"/>
    </source>
</evidence>
<dbReference type="InterPro" id="IPR026881">
    <property type="entry name" value="WYL_dom"/>
</dbReference>
<evidence type="ECO:0000313" key="5">
    <source>
        <dbReference type="Proteomes" id="UP000291483"/>
    </source>
</evidence>
<dbReference type="PIRSF" id="PIRSF016838">
    <property type="entry name" value="PafC"/>
    <property type="match status" value="1"/>
</dbReference>
<dbReference type="AlphaFoldDB" id="A0A4Q8AMQ1"/>
<gene>
    <name evidence="4" type="ORF">EV379_1534</name>
</gene>
<dbReference type="PANTHER" id="PTHR34580">
    <property type="match status" value="1"/>
</dbReference>
<proteinExistence type="predicted"/>
<accession>A0A4Q8AMQ1</accession>
<feature type="domain" description="WYL" evidence="1">
    <location>
        <begin position="155"/>
        <end position="221"/>
    </location>
</feature>
<evidence type="ECO:0000313" key="4">
    <source>
        <dbReference type="EMBL" id="RZU65209.1"/>
    </source>
</evidence>
<dbReference type="InterPro" id="IPR028349">
    <property type="entry name" value="PafC-like"/>
</dbReference>
<protein>
    <submittedName>
        <fullName evidence="4">Proteasome accessory factor C</fullName>
    </submittedName>
</protein>
<name>A0A4Q8AMQ1_9MICO</name>
<sequence>MSAVFRAQDKLALLLALVPYLLDHDRVSVTDAAAHFGVEPERIRDAVALIAVSGVPGETKQYQHGDLFDIAWDEFLDHDTIVLTHQVALDDAPRFSAREAAALIAGLQYLAALPEHGKRDAIATLMAKLTRGASATPSQLAVSETATAADASVEQLDILQTSVNRGTQVEFSYLNARGERESRRVDPLRIESVDQDWYLRGWCHLRNAVRTFRLDRITELRGTEQPVSRHGDEVALPSTLFAVSDDDLRVELELPSDALPVLSDYITPGARKKRDGDRVRVTIRVSHYHGLKRLVAGLPGLVTVVAPDEARRVVAEWAAAGAAQYDGDED</sequence>
<dbReference type="OrthoDB" id="3171994at2"/>
<evidence type="ECO:0000259" key="2">
    <source>
        <dbReference type="Pfam" id="PF19187"/>
    </source>
</evidence>
<dbReference type="RefSeq" id="WP_130505597.1">
    <property type="nucleotide sequence ID" value="NZ_SHLC01000001.1"/>
</dbReference>
<dbReference type="InterPro" id="IPR051534">
    <property type="entry name" value="CBASS_pafABC_assoc_protein"/>
</dbReference>
<feature type="domain" description="PafC HTH" evidence="2">
    <location>
        <begin position="9"/>
        <end position="131"/>
    </location>
</feature>
<dbReference type="EMBL" id="SHLC01000001">
    <property type="protein sequence ID" value="RZU65209.1"/>
    <property type="molecule type" value="Genomic_DNA"/>
</dbReference>
<organism evidence="4 5">
    <name type="scientific">Microterricola gilva</name>
    <dbReference type="NCBI Taxonomy" id="393267"/>
    <lineage>
        <taxon>Bacteria</taxon>
        <taxon>Bacillati</taxon>
        <taxon>Actinomycetota</taxon>
        <taxon>Actinomycetes</taxon>
        <taxon>Micrococcales</taxon>
        <taxon>Microbacteriaceae</taxon>
        <taxon>Microterricola</taxon>
    </lineage>
</organism>
<dbReference type="InterPro" id="IPR057727">
    <property type="entry name" value="WCX_dom"/>
</dbReference>
<dbReference type="PANTHER" id="PTHR34580:SF1">
    <property type="entry name" value="PROTEIN PAFC"/>
    <property type="match status" value="1"/>
</dbReference>
<dbReference type="GO" id="GO:0000502">
    <property type="term" value="C:proteasome complex"/>
    <property type="evidence" value="ECO:0007669"/>
    <property type="project" value="UniProtKB-KW"/>
</dbReference>
<keyword evidence="5" id="KW-1185">Reference proteome</keyword>
<reference evidence="4 5" key="1">
    <citation type="submission" date="2019-02" db="EMBL/GenBank/DDBJ databases">
        <title>Sequencing the genomes of 1000 actinobacteria strains.</title>
        <authorList>
            <person name="Klenk H.-P."/>
        </authorList>
    </citation>
    <scope>NUCLEOTIDE SEQUENCE [LARGE SCALE GENOMIC DNA]</scope>
    <source>
        <strain evidence="4 5">DSM 18319</strain>
    </source>
</reference>
<dbReference type="Pfam" id="PF25583">
    <property type="entry name" value="WCX"/>
    <property type="match status" value="1"/>
</dbReference>
<dbReference type="Pfam" id="PF13280">
    <property type="entry name" value="WYL"/>
    <property type="match status" value="1"/>
</dbReference>
<dbReference type="PROSITE" id="PS52050">
    <property type="entry name" value="WYL"/>
    <property type="match status" value="1"/>
</dbReference>
<dbReference type="Proteomes" id="UP000291483">
    <property type="component" value="Unassembled WGS sequence"/>
</dbReference>
<dbReference type="InterPro" id="IPR043839">
    <property type="entry name" value="PafC_HTH"/>
</dbReference>